<keyword evidence="2" id="KW-1003">Cell membrane</keyword>
<dbReference type="PANTHER" id="PTHR33908">
    <property type="entry name" value="MANNOSYLTRANSFERASE YKCB-RELATED"/>
    <property type="match status" value="1"/>
</dbReference>
<sequence>MSKSLLMILQRTYKRIDFIAFLPPILFLILLLPLLTVKTCSDASYDYSNAQEVFRHGLQLSSPSDSLRTTYPLHPPLKYLLTSGFFRLGGVNQLSFNLMGILLGIVGIVSMYGLGKQISNRSVGIISALLLSISPLYLSNAIHSLTDFQVAVYVLTALYFYARSKLLWYALFTSAAVLTKETALILPIAVLVTEILYLVYRKPAHASLLHYFRLIIVFTTPLIFYYLWFLYIKQQGGSEWSAFIFAETKNLGAFATVINNILTLKLFNSYASQHIQWFLYLNFNWVYWLMAILGLLTVWQHPKQWGKAFISDQHKATVAISLFFLGYVITVLTFQTYAIPRYHLPVLAFLYIPAAIFLFRVVKKYAIIVAIFISILAFASLYYSIDPISRTLWGGKFLFGQIFYDVTDDNMRYNLQFPRLIKERTAYGVTENICSTYIN</sequence>
<reference evidence="10 11" key="1">
    <citation type="journal article" date="2015" name="Nature">
        <title>rRNA introns, odd ribosomes, and small enigmatic genomes across a large radiation of phyla.</title>
        <authorList>
            <person name="Brown C.T."/>
            <person name="Hug L.A."/>
            <person name="Thomas B.C."/>
            <person name="Sharon I."/>
            <person name="Castelle C.J."/>
            <person name="Singh A."/>
            <person name="Wilkins M.J."/>
            <person name="Williams K.H."/>
            <person name="Banfield J.F."/>
        </authorList>
    </citation>
    <scope>NUCLEOTIDE SEQUENCE [LARGE SCALE GENOMIC DNA]</scope>
</reference>
<feature type="domain" description="Glycosyltransferase RgtA/B/C/D-like" evidence="9">
    <location>
        <begin position="74"/>
        <end position="211"/>
    </location>
</feature>
<feature type="transmembrane region" description="Helical" evidence="8">
    <location>
        <begin position="122"/>
        <end position="138"/>
    </location>
</feature>
<keyword evidence="4 10" id="KW-0808">Transferase</keyword>
<gene>
    <name evidence="10" type="ORF">UY16_C0026G0016</name>
</gene>
<evidence type="ECO:0000256" key="5">
    <source>
        <dbReference type="ARBA" id="ARBA00022692"/>
    </source>
</evidence>
<evidence type="ECO:0000256" key="7">
    <source>
        <dbReference type="ARBA" id="ARBA00023136"/>
    </source>
</evidence>
<evidence type="ECO:0000256" key="4">
    <source>
        <dbReference type="ARBA" id="ARBA00022679"/>
    </source>
</evidence>
<keyword evidence="6 8" id="KW-1133">Transmembrane helix</keyword>
<evidence type="ECO:0000256" key="6">
    <source>
        <dbReference type="ARBA" id="ARBA00022989"/>
    </source>
</evidence>
<keyword evidence="5 8" id="KW-0812">Transmembrane</keyword>
<evidence type="ECO:0000313" key="11">
    <source>
        <dbReference type="Proteomes" id="UP000034739"/>
    </source>
</evidence>
<organism evidence="10 11">
    <name type="scientific">Candidatus Gottesmanbacteria bacterium GW2011_GWA2_47_9</name>
    <dbReference type="NCBI Taxonomy" id="1618445"/>
    <lineage>
        <taxon>Bacteria</taxon>
        <taxon>Candidatus Gottesmaniibacteriota</taxon>
    </lineage>
</organism>
<evidence type="ECO:0000256" key="2">
    <source>
        <dbReference type="ARBA" id="ARBA00022475"/>
    </source>
</evidence>
<evidence type="ECO:0000256" key="8">
    <source>
        <dbReference type="SAM" id="Phobius"/>
    </source>
</evidence>
<dbReference type="Proteomes" id="UP000034739">
    <property type="component" value="Unassembled WGS sequence"/>
</dbReference>
<feature type="transmembrane region" description="Helical" evidence="8">
    <location>
        <begin position="183"/>
        <end position="200"/>
    </location>
</feature>
<dbReference type="Pfam" id="PF13231">
    <property type="entry name" value="PMT_2"/>
    <property type="match status" value="1"/>
</dbReference>
<feature type="transmembrane region" description="Helical" evidence="8">
    <location>
        <begin position="277"/>
        <end position="296"/>
    </location>
</feature>
<feature type="transmembrane region" description="Helical" evidence="8">
    <location>
        <begin position="342"/>
        <end position="359"/>
    </location>
</feature>
<dbReference type="InterPro" id="IPR050297">
    <property type="entry name" value="LipidA_mod_glycosyltrf_83"/>
</dbReference>
<dbReference type="GO" id="GO:0016763">
    <property type="term" value="F:pentosyltransferase activity"/>
    <property type="evidence" value="ECO:0007669"/>
    <property type="project" value="TreeGrafter"/>
</dbReference>
<dbReference type="AlphaFoldDB" id="A0A0G1U0C1"/>
<comment type="caution">
    <text evidence="10">The sequence shown here is derived from an EMBL/GenBank/DDBJ whole genome shotgun (WGS) entry which is preliminary data.</text>
</comment>
<evidence type="ECO:0000313" key="10">
    <source>
        <dbReference type="EMBL" id="KKU87499.1"/>
    </source>
</evidence>
<dbReference type="InterPro" id="IPR038731">
    <property type="entry name" value="RgtA/B/C-like"/>
</dbReference>
<feature type="transmembrane region" description="Helical" evidence="8">
    <location>
        <begin position="316"/>
        <end position="336"/>
    </location>
</feature>
<accession>A0A0G1U0C1</accession>
<feature type="transmembrane region" description="Helical" evidence="8">
    <location>
        <begin position="366"/>
        <end position="385"/>
    </location>
</feature>
<protein>
    <submittedName>
        <fullName evidence="10">Glycosyl transferase, family 39</fullName>
    </submittedName>
</protein>
<keyword evidence="7 8" id="KW-0472">Membrane</keyword>
<proteinExistence type="predicted"/>
<dbReference type="GO" id="GO:0009103">
    <property type="term" value="P:lipopolysaccharide biosynthetic process"/>
    <property type="evidence" value="ECO:0007669"/>
    <property type="project" value="UniProtKB-ARBA"/>
</dbReference>
<name>A0A0G1U0C1_9BACT</name>
<evidence type="ECO:0000259" key="9">
    <source>
        <dbReference type="Pfam" id="PF13231"/>
    </source>
</evidence>
<dbReference type="EMBL" id="LCOY01000026">
    <property type="protein sequence ID" value="KKU87499.1"/>
    <property type="molecule type" value="Genomic_DNA"/>
</dbReference>
<evidence type="ECO:0000256" key="1">
    <source>
        <dbReference type="ARBA" id="ARBA00004651"/>
    </source>
</evidence>
<feature type="transmembrane region" description="Helical" evidence="8">
    <location>
        <begin position="16"/>
        <end position="35"/>
    </location>
</feature>
<comment type="subcellular location">
    <subcellularLocation>
        <location evidence="1">Cell membrane</location>
        <topology evidence="1">Multi-pass membrane protein</topology>
    </subcellularLocation>
</comment>
<dbReference type="PANTHER" id="PTHR33908:SF11">
    <property type="entry name" value="MEMBRANE PROTEIN"/>
    <property type="match status" value="1"/>
</dbReference>
<dbReference type="GO" id="GO:0005886">
    <property type="term" value="C:plasma membrane"/>
    <property type="evidence" value="ECO:0007669"/>
    <property type="project" value="UniProtKB-SubCell"/>
</dbReference>
<evidence type="ECO:0000256" key="3">
    <source>
        <dbReference type="ARBA" id="ARBA00022676"/>
    </source>
</evidence>
<feature type="transmembrane region" description="Helical" evidence="8">
    <location>
        <begin position="150"/>
        <end position="171"/>
    </location>
</feature>
<feature type="transmembrane region" description="Helical" evidence="8">
    <location>
        <begin position="94"/>
        <end position="115"/>
    </location>
</feature>
<keyword evidence="3" id="KW-0328">Glycosyltransferase</keyword>
<feature type="transmembrane region" description="Helical" evidence="8">
    <location>
        <begin position="212"/>
        <end position="231"/>
    </location>
</feature>